<evidence type="ECO:0000313" key="3">
    <source>
        <dbReference type="Proteomes" id="UP001152484"/>
    </source>
</evidence>
<evidence type="ECO:0000256" key="1">
    <source>
        <dbReference type="SAM" id="Phobius"/>
    </source>
</evidence>
<dbReference type="AlphaFoldDB" id="A0A9P0ZBH8"/>
<keyword evidence="3" id="KW-1185">Reference proteome</keyword>
<proteinExistence type="predicted"/>
<keyword evidence="1" id="KW-0472">Membrane</keyword>
<accession>A0A9P0ZBH8</accession>
<dbReference type="EMBL" id="CAMAPE010000030">
    <property type="protein sequence ID" value="CAH9093392.1"/>
    <property type="molecule type" value="Genomic_DNA"/>
</dbReference>
<evidence type="ECO:0000313" key="2">
    <source>
        <dbReference type="EMBL" id="CAH9093392.1"/>
    </source>
</evidence>
<keyword evidence="1" id="KW-1133">Transmembrane helix</keyword>
<protein>
    <submittedName>
        <fullName evidence="2">Uncharacterized protein</fullName>
    </submittedName>
</protein>
<feature type="transmembrane region" description="Helical" evidence="1">
    <location>
        <begin position="20"/>
        <end position="41"/>
    </location>
</feature>
<keyword evidence="1" id="KW-0812">Transmembrane</keyword>
<organism evidence="2 3">
    <name type="scientific">Cuscuta europaea</name>
    <name type="common">European dodder</name>
    <dbReference type="NCBI Taxonomy" id="41803"/>
    <lineage>
        <taxon>Eukaryota</taxon>
        <taxon>Viridiplantae</taxon>
        <taxon>Streptophyta</taxon>
        <taxon>Embryophyta</taxon>
        <taxon>Tracheophyta</taxon>
        <taxon>Spermatophyta</taxon>
        <taxon>Magnoliopsida</taxon>
        <taxon>eudicotyledons</taxon>
        <taxon>Gunneridae</taxon>
        <taxon>Pentapetalae</taxon>
        <taxon>asterids</taxon>
        <taxon>lamiids</taxon>
        <taxon>Solanales</taxon>
        <taxon>Convolvulaceae</taxon>
        <taxon>Cuscuteae</taxon>
        <taxon>Cuscuta</taxon>
        <taxon>Cuscuta subgen. Cuscuta</taxon>
    </lineage>
</organism>
<reference evidence="2" key="1">
    <citation type="submission" date="2022-07" db="EMBL/GenBank/DDBJ databases">
        <authorList>
            <person name="Macas J."/>
            <person name="Novak P."/>
            <person name="Neumann P."/>
        </authorList>
    </citation>
    <scope>NUCLEOTIDE SEQUENCE</scope>
</reference>
<sequence>MQKFWVLVQFGKLGQQLEFINFIFFCYDNFVCFVFCFFVPFCKTVDLDMGDERIEVTVLDSFVSINGSTSYIASFEMINSESDSWDNGCQDSFCRLTHYVLSI</sequence>
<dbReference type="OrthoDB" id="10558968at2759"/>
<gene>
    <name evidence="2" type="ORF">CEURO_LOCUS12335</name>
</gene>
<dbReference type="Proteomes" id="UP001152484">
    <property type="component" value="Unassembled WGS sequence"/>
</dbReference>
<comment type="caution">
    <text evidence="2">The sequence shown here is derived from an EMBL/GenBank/DDBJ whole genome shotgun (WGS) entry which is preliminary data.</text>
</comment>
<name>A0A9P0ZBH8_CUSEU</name>